<evidence type="ECO:0000256" key="4">
    <source>
        <dbReference type="ARBA" id="ARBA00023136"/>
    </source>
</evidence>
<feature type="transmembrane region" description="Helical" evidence="5">
    <location>
        <begin position="127"/>
        <end position="148"/>
    </location>
</feature>
<dbReference type="RefSeq" id="WP_061354378.1">
    <property type="nucleotide sequence ID" value="NZ_JAVLUP010000001.1"/>
</dbReference>
<dbReference type="PANTHER" id="PTHR43424">
    <property type="entry name" value="LOCUS PUTATIVE PROTEIN 1-RELATED"/>
    <property type="match status" value="1"/>
</dbReference>
<feature type="transmembrane region" description="Helical" evidence="5">
    <location>
        <begin position="225"/>
        <end position="245"/>
    </location>
</feature>
<evidence type="ECO:0000256" key="1">
    <source>
        <dbReference type="ARBA" id="ARBA00004141"/>
    </source>
</evidence>
<dbReference type="InterPro" id="IPR052556">
    <property type="entry name" value="PolySynth_Transporter"/>
</dbReference>
<evidence type="ECO:0000313" key="6">
    <source>
        <dbReference type="EMBL" id="BAQ00890.1"/>
    </source>
</evidence>
<dbReference type="Pfam" id="PF01943">
    <property type="entry name" value="Polysacc_synt"/>
    <property type="match status" value="1"/>
</dbReference>
<feature type="transmembrane region" description="Helical" evidence="5">
    <location>
        <begin position="396"/>
        <end position="418"/>
    </location>
</feature>
<dbReference type="CDD" id="cd13128">
    <property type="entry name" value="MATE_Wzx_like"/>
    <property type="match status" value="1"/>
</dbReference>
<organism evidence="6">
    <name type="scientific">Escherichia coli</name>
    <dbReference type="NCBI Taxonomy" id="562"/>
    <lineage>
        <taxon>Bacteria</taxon>
        <taxon>Pseudomonadati</taxon>
        <taxon>Pseudomonadota</taxon>
        <taxon>Gammaproteobacteria</taxon>
        <taxon>Enterobacterales</taxon>
        <taxon>Enterobacteriaceae</taxon>
        <taxon>Escherichia</taxon>
    </lineage>
</organism>
<reference evidence="6" key="1">
    <citation type="journal article" date="2014" name="DNA Res.">
        <title>A complete view of the genetic diversity of the Escherichia coli O-antigen biosynthesis gene cluster.</title>
        <authorList>
            <person name="Iguchi A."/>
            <person name="Iyoda S."/>
            <person name="Kikuchi T."/>
            <person name="Ogura Y."/>
            <person name="Katsura K."/>
            <person name="Ohnishi M."/>
            <person name="Hayashi T."/>
            <person name="Thomson N.R."/>
        </authorList>
    </citation>
    <scope>NUCLEOTIDE SEQUENCE</scope>
    <source>
        <strain evidence="6">H710C</strain>
    </source>
</reference>
<keyword evidence="4 5" id="KW-0472">Membrane</keyword>
<evidence type="ECO:0000256" key="5">
    <source>
        <dbReference type="SAM" id="Phobius"/>
    </source>
</evidence>
<sequence length="439" mass="49157">MHIKLNKNISEVLSFSSIEKIAKNSGWLLMERCTRLTLGLLVSTWIARYLGPDQYGVLSYVIAFIAFFQAILPLGMDGIIVRDISKNEKDSGAILGTIIITRFTLGLILWFAIIILTTIIYSLKSEYTLLSAIIGASLIFQAADTIDLWFQSQSQSKRTVVAKLLAYISVNLLKIGMLIFKCPLYAFAIATLLEFIFSSIGLIIAFTRFRPTVKLAFSSLIIKKFLGESWPFLISSIAIIIYMRIDQMFIKYYLPLNDLGIYSAMLPLATLWSFIPMTLSISVSPFLTKAKMESEEKYQKILCFTFKLFSMLGWLICIPVCVFSDYIVSLLYGPQYQTGAVVLSILIFTNLFIYQGVAQSLWIINERKGKLSLLKTILGAIVCIVANLILIPKYGIIGAAISAVLAQFTSAIMANIVMAPRILILQIQSLLFIPLRKVN</sequence>
<feature type="transmembrane region" description="Helical" evidence="5">
    <location>
        <begin position="57"/>
        <end position="81"/>
    </location>
</feature>
<feature type="transmembrane region" description="Helical" evidence="5">
    <location>
        <begin position="185"/>
        <end position="205"/>
    </location>
</feature>
<dbReference type="EMBL" id="AB811617">
    <property type="protein sequence ID" value="BAQ00890.1"/>
    <property type="molecule type" value="Genomic_DNA"/>
</dbReference>
<dbReference type="PANTHER" id="PTHR43424:SF1">
    <property type="entry name" value="LOCUS PUTATIVE PROTEIN 1-RELATED"/>
    <property type="match status" value="1"/>
</dbReference>
<name>A0A0A8J6B5_ECOLX</name>
<proteinExistence type="predicted"/>
<accession>A0A0A8J6B5</accession>
<feature type="transmembrane region" description="Helical" evidence="5">
    <location>
        <begin position="340"/>
        <end position="364"/>
    </location>
</feature>
<comment type="subcellular location">
    <subcellularLocation>
        <location evidence="1">Membrane</location>
        <topology evidence="1">Multi-pass membrane protein</topology>
    </subcellularLocation>
</comment>
<keyword evidence="3 5" id="KW-1133">Transmembrane helix</keyword>
<feature type="transmembrane region" description="Helical" evidence="5">
    <location>
        <begin position="371"/>
        <end position="390"/>
    </location>
</feature>
<evidence type="ECO:0000256" key="2">
    <source>
        <dbReference type="ARBA" id="ARBA00022692"/>
    </source>
</evidence>
<feature type="transmembrane region" description="Helical" evidence="5">
    <location>
        <begin position="308"/>
        <end position="328"/>
    </location>
</feature>
<feature type="transmembrane region" description="Helical" evidence="5">
    <location>
        <begin position="265"/>
        <end position="287"/>
    </location>
</feature>
<feature type="transmembrane region" description="Helical" evidence="5">
    <location>
        <begin position="93"/>
        <end position="121"/>
    </location>
</feature>
<keyword evidence="2 5" id="KW-0812">Transmembrane</keyword>
<dbReference type="GO" id="GO:0016020">
    <property type="term" value="C:membrane"/>
    <property type="evidence" value="ECO:0007669"/>
    <property type="project" value="UniProtKB-SubCell"/>
</dbReference>
<dbReference type="AlphaFoldDB" id="A0A0A8J6B5"/>
<evidence type="ECO:0000256" key="3">
    <source>
        <dbReference type="ARBA" id="ARBA00022989"/>
    </source>
</evidence>
<protein>
    <submittedName>
        <fullName evidence="6">O-antigen flippase</fullName>
    </submittedName>
</protein>
<dbReference type="InterPro" id="IPR002797">
    <property type="entry name" value="Polysacc_synth"/>
</dbReference>
<gene>
    <name evidence="6" type="primary">wzx</name>
</gene>